<protein>
    <submittedName>
        <fullName evidence="16">Zinc finger protein GLIS2 homolog</fullName>
    </submittedName>
</protein>
<comment type="subcellular location">
    <subcellularLocation>
        <location evidence="1">Nucleus</location>
    </subcellularLocation>
</comment>
<dbReference type="Proteomes" id="UP000504634">
    <property type="component" value="Unplaced"/>
</dbReference>
<keyword evidence="10" id="KW-0238">DNA-binding</keyword>
<dbReference type="SUPFAM" id="SSF57667">
    <property type="entry name" value="beta-beta-alpha zinc fingers"/>
    <property type="match status" value="3"/>
</dbReference>
<evidence type="ECO:0000256" key="1">
    <source>
        <dbReference type="ARBA" id="ARBA00004123"/>
    </source>
</evidence>
<keyword evidence="7 13" id="KW-0863">Zinc-finger</keyword>
<evidence type="ECO:0000256" key="3">
    <source>
        <dbReference type="ARBA" id="ARBA00022473"/>
    </source>
</evidence>
<evidence type="ECO:0000256" key="6">
    <source>
        <dbReference type="ARBA" id="ARBA00022737"/>
    </source>
</evidence>
<keyword evidence="6" id="KW-0677">Repeat</keyword>
<dbReference type="GO" id="GO:0000122">
    <property type="term" value="P:negative regulation of transcription by RNA polymerase II"/>
    <property type="evidence" value="ECO:0007669"/>
    <property type="project" value="UniProtKB-ARBA"/>
</dbReference>
<evidence type="ECO:0000256" key="7">
    <source>
        <dbReference type="ARBA" id="ARBA00022771"/>
    </source>
</evidence>
<dbReference type="PANTHER" id="PTHR45718">
    <property type="entry name" value="TRANSCRIPTIONAL ACTIVATOR CUBITUS INTERRUPTUS"/>
    <property type="match status" value="1"/>
</dbReference>
<keyword evidence="9" id="KW-0805">Transcription regulation</keyword>
<accession>A0A6J2TRN8</accession>
<name>A0A6J2TRN8_DROLE</name>
<dbReference type="GO" id="GO:0000981">
    <property type="term" value="F:DNA-binding transcription factor activity, RNA polymerase II-specific"/>
    <property type="evidence" value="ECO:0007669"/>
    <property type="project" value="TreeGrafter"/>
</dbReference>
<dbReference type="GO" id="GO:0000978">
    <property type="term" value="F:RNA polymerase II cis-regulatory region sequence-specific DNA binding"/>
    <property type="evidence" value="ECO:0007669"/>
    <property type="project" value="TreeGrafter"/>
</dbReference>
<sequence length="396" mass="44285">MDIVQKSSLYHTSSSGSGSEVYVPPAGFYTPYNTPPYIAPSYCQPSWLSESATPSSSSLPISLDDVQQQLQQQMQHVRFPTPPNTPPRADHVAIAAAPTSIPTHSARTQSVIMKVHSPLHASASTLYTLDEGKSCSSSSECGTSSDFLCNWLDCGSIFDSLESLAQHVTQLHAVASMSDGLYYCRWLDCQRSERGFNARYKMLVHVRTHTKEKPHRCHLCEKSFSRAENLKIHIRSHSGEKPYRCTFEGCQKAYSNSSDRFKHTRTHSMEKPYMCKIAGCQKRYTDPSSLRKHVKTFKHSIQMMASQPPLSVSVHQPAFHLDASEPSYTLCLPAVSGEAPARYYLDMSEEMAATDYTLGSKLNADSRYWRAPPHGYLHGDDFAMVDSPLDLRVNRS</sequence>
<dbReference type="PANTHER" id="PTHR45718:SF8">
    <property type="entry name" value="GLIS FAMILY ZINC FINGER 2"/>
    <property type="match status" value="1"/>
</dbReference>
<dbReference type="InterPro" id="IPR056436">
    <property type="entry name" value="Znf-C2H2_ZIC1-5/GLI1-3-like"/>
</dbReference>
<feature type="domain" description="C2H2-type" evidence="14">
    <location>
        <begin position="273"/>
        <end position="304"/>
    </location>
</feature>
<dbReference type="Gene3D" id="3.30.160.60">
    <property type="entry name" value="Classic Zinc Finger"/>
    <property type="match status" value="4"/>
</dbReference>
<feature type="domain" description="C2H2-type" evidence="14">
    <location>
        <begin position="187"/>
        <end position="214"/>
    </location>
</feature>
<dbReference type="InterPro" id="IPR013087">
    <property type="entry name" value="Znf_C2H2_type"/>
</dbReference>
<organism evidence="15 16">
    <name type="scientific">Drosophila lebanonensis</name>
    <name type="common">Fruit fly</name>
    <name type="synonym">Scaptodrosophila lebanonensis</name>
    <dbReference type="NCBI Taxonomy" id="7225"/>
    <lineage>
        <taxon>Eukaryota</taxon>
        <taxon>Metazoa</taxon>
        <taxon>Ecdysozoa</taxon>
        <taxon>Arthropoda</taxon>
        <taxon>Hexapoda</taxon>
        <taxon>Insecta</taxon>
        <taxon>Pterygota</taxon>
        <taxon>Neoptera</taxon>
        <taxon>Endopterygota</taxon>
        <taxon>Diptera</taxon>
        <taxon>Brachycera</taxon>
        <taxon>Muscomorpha</taxon>
        <taxon>Ephydroidea</taxon>
        <taxon>Drosophilidae</taxon>
        <taxon>Scaptodrosophila</taxon>
    </lineage>
</organism>
<feature type="domain" description="C2H2-type" evidence="14">
    <location>
        <begin position="147"/>
        <end position="173"/>
    </location>
</feature>
<evidence type="ECO:0000313" key="15">
    <source>
        <dbReference type="Proteomes" id="UP000504634"/>
    </source>
</evidence>
<dbReference type="Pfam" id="PF23561">
    <property type="entry name" value="zf-C2H2_15"/>
    <property type="match status" value="1"/>
</dbReference>
<keyword evidence="15" id="KW-1185">Reference proteome</keyword>
<keyword evidence="12" id="KW-0539">Nucleus</keyword>
<dbReference type="PROSITE" id="PS50157">
    <property type="entry name" value="ZINC_FINGER_C2H2_2"/>
    <property type="match status" value="5"/>
</dbReference>
<dbReference type="FunFam" id="3.30.160.60:FF:000310">
    <property type="entry name" value="GLIS family zinc finger 2"/>
    <property type="match status" value="1"/>
</dbReference>
<evidence type="ECO:0000256" key="10">
    <source>
        <dbReference type="ARBA" id="ARBA00023125"/>
    </source>
</evidence>
<comment type="similarity">
    <text evidence="2">Belongs to the GLI C2H2-type zinc-finger protein family.</text>
</comment>
<dbReference type="GeneID" id="115627712"/>
<evidence type="ECO:0000256" key="11">
    <source>
        <dbReference type="ARBA" id="ARBA00023163"/>
    </source>
</evidence>
<keyword evidence="3" id="KW-0217">Developmental protein</keyword>
<evidence type="ECO:0000313" key="16">
    <source>
        <dbReference type="RefSeq" id="XP_030379321.1"/>
    </source>
</evidence>
<evidence type="ECO:0000256" key="5">
    <source>
        <dbReference type="ARBA" id="ARBA00022723"/>
    </source>
</evidence>
<evidence type="ECO:0000259" key="14">
    <source>
        <dbReference type="PROSITE" id="PS50157"/>
    </source>
</evidence>
<keyword evidence="5" id="KW-0479">Metal-binding</keyword>
<feature type="domain" description="C2H2-type" evidence="14">
    <location>
        <begin position="243"/>
        <end position="272"/>
    </location>
</feature>
<evidence type="ECO:0000256" key="2">
    <source>
        <dbReference type="ARBA" id="ARBA00010831"/>
    </source>
</evidence>
<dbReference type="FunFam" id="3.30.160.60:FF:000357">
    <property type="entry name" value="GLIS family zinc finger 2"/>
    <property type="match status" value="1"/>
</dbReference>
<evidence type="ECO:0000256" key="9">
    <source>
        <dbReference type="ARBA" id="ARBA00023015"/>
    </source>
</evidence>
<keyword evidence="4" id="KW-0678">Repressor</keyword>
<gene>
    <name evidence="16" type="primary">LOC115627712</name>
</gene>
<keyword evidence="11" id="KW-0804">Transcription</keyword>
<dbReference type="RefSeq" id="XP_030379321.1">
    <property type="nucleotide sequence ID" value="XM_030523461.1"/>
</dbReference>
<dbReference type="InterPro" id="IPR043359">
    <property type="entry name" value="GLI-like"/>
</dbReference>
<dbReference type="Pfam" id="PF00096">
    <property type="entry name" value="zf-C2H2"/>
    <property type="match status" value="3"/>
</dbReference>
<dbReference type="FunFam" id="3.30.160.60:FF:000359">
    <property type="entry name" value="GLIS family zinc finger 2"/>
    <property type="match status" value="1"/>
</dbReference>
<dbReference type="SMART" id="SM00355">
    <property type="entry name" value="ZnF_C2H2"/>
    <property type="match status" value="5"/>
</dbReference>
<evidence type="ECO:0000256" key="8">
    <source>
        <dbReference type="ARBA" id="ARBA00022833"/>
    </source>
</evidence>
<dbReference type="OrthoDB" id="3214149at2759"/>
<evidence type="ECO:0000256" key="12">
    <source>
        <dbReference type="ARBA" id="ARBA00023242"/>
    </source>
</evidence>
<proteinExistence type="inferred from homology"/>
<dbReference type="AlphaFoldDB" id="A0A6J2TRN8"/>
<dbReference type="GO" id="GO:0005634">
    <property type="term" value="C:nucleus"/>
    <property type="evidence" value="ECO:0007669"/>
    <property type="project" value="UniProtKB-SubCell"/>
</dbReference>
<evidence type="ECO:0000256" key="4">
    <source>
        <dbReference type="ARBA" id="ARBA00022491"/>
    </source>
</evidence>
<dbReference type="InterPro" id="IPR036236">
    <property type="entry name" value="Znf_C2H2_sf"/>
</dbReference>
<dbReference type="PROSITE" id="PS00028">
    <property type="entry name" value="ZINC_FINGER_C2H2_1"/>
    <property type="match status" value="4"/>
</dbReference>
<reference evidence="16" key="1">
    <citation type="submission" date="2025-08" db="UniProtKB">
        <authorList>
            <consortium name="RefSeq"/>
        </authorList>
    </citation>
    <scope>IDENTIFICATION</scope>
    <source>
        <strain evidence="16">11010-0011.00</strain>
        <tissue evidence="16">Whole body</tissue>
    </source>
</reference>
<dbReference type="FunFam" id="3.30.160.60:FF:000019">
    <property type="entry name" value="GLI family zinc finger 3"/>
    <property type="match status" value="1"/>
</dbReference>
<evidence type="ECO:0000256" key="13">
    <source>
        <dbReference type="PROSITE-ProRule" id="PRU00042"/>
    </source>
</evidence>
<dbReference type="GO" id="GO:0008270">
    <property type="term" value="F:zinc ion binding"/>
    <property type="evidence" value="ECO:0007669"/>
    <property type="project" value="UniProtKB-KW"/>
</dbReference>
<keyword evidence="8" id="KW-0862">Zinc</keyword>
<feature type="domain" description="C2H2-type" evidence="14">
    <location>
        <begin position="215"/>
        <end position="242"/>
    </location>
</feature>